<dbReference type="PRINTS" id="PR00413">
    <property type="entry name" value="HADHALOGNASE"/>
</dbReference>
<dbReference type="PATRIC" id="fig|1302648.3.peg.2034"/>
<dbReference type="PANTHER" id="PTHR43434">
    <property type="entry name" value="PHOSPHOGLYCOLATE PHOSPHATASE"/>
    <property type="match status" value="1"/>
</dbReference>
<dbReference type="GO" id="GO:0006281">
    <property type="term" value="P:DNA repair"/>
    <property type="evidence" value="ECO:0007669"/>
    <property type="project" value="TreeGrafter"/>
</dbReference>
<keyword evidence="1" id="KW-0378">Hydrolase</keyword>
<evidence type="ECO:0000313" key="1">
    <source>
        <dbReference type="EMBL" id="KFN89277.1"/>
    </source>
</evidence>
<accession>A0A091BZP8</accession>
<dbReference type="InterPro" id="IPR050155">
    <property type="entry name" value="HAD-like_hydrolase_sf"/>
</dbReference>
<reference evidence="1 2" key="1">
    <citation type="submission" date="2014-08" db="EMBL/GenBank/DDBJ databases">
        <title>Genome sequence of Tetragenococcus muriaticus.</title>
        <authorList>
            <person name="Chuea-nongthon C."/>
            <person name="Rodtong S."/>
            <person name="Yongsawatdigul J."/>
            <person name="Steele J.L."/>
            <person name="Liu X.-y."/>
            <person name="Speers J."/>
            <person name="Glasner J.D."/>
            <person name="Neeno-Eckwall E.C."/>
        </authorList>
    </citation>
    <scope>NUCLEOTIDE SEQUENCE [LARGE SCALE GENOMIC DNA]</scope>
    <source>
        <strain evidence="1 2">3MR10-3</strain>
    </source>
</reference>
<sequence length="209" mass="24015">MRKAVIFDVDGVIVFSEKAYQKRRAHFFEKIGLPVSKKMQEQFVGSNAQDMFEYLVPNDEKKREKLLQAYKAFRGQYSLDYKEMFNSDVSPTLEKLANKNVRMAVASSGPLENIYQILEANRIKEYFELITSGEMFARSKPNPEIYQYTTEQLHLLPSDCLVVEDSKIGIEAARRANLPVAALKSHQFNIDQSQATYQIESTSQLLDLI</sequence>
<dbReference type="Gene3D" id="1.10.150.240">
    <property type="entry name" value="Putative phosphatase, domain 2"/>
    <property type="match status" value="1"/>
</dbReference>
<dbReference type="GO" id="GO:0005829">
    <property type="term" value="C:cytosol"/>
    <property type="evidence" value="ECO:0007669"/>
    <property type="project" value="TreeGrafter"/>
</dbReference>
<dbReference type="SUPFAM" id="SSF56784">
    <property type="entry name" value="HAD-like"/>
    <property type="match status" value="1"/>
</dbReference>
<dbReference type="InterPro" id="IPR023214">
    <property type="entry name" value="HAD_sf"/>
</dbReference>
<dbReference type="SFLD" id="SFLDS00003">
    <property type="entry name" value="Haloacid_Dehalogenase"/>
    <property type="match status" value="1"/>
</dbReference>
<dbReference type="NCBIfam" id="TIGR01509">
    <property type="entry name" value="HAD-SF-IA-v3"/>
    <property type="match status" value="1"/>
</dbReference>
<dbReference type="EMBL" id="JPVT01000230">
    <property type="protein sequence ID" value="KFN89277.1"/>
    <property type="molecule type" value="Genomic_DNA"/>
</dbReference>
<dbReference type="InterPro" id="IPR036412">
    <property type="entry name" value="HAD-like_sf"/>
</dbReference>
<evidence type="ECO:0000313" key="2">
    <source>
        <dbReference type="Proteomes" id="UP000029381"/>
    </source>
</evidence>
<dbReference type="EC" id="3.-.-.-" evidence="1"/>
<dbReference type="SFLD" id="SFLDG01135">
    <property type="entry name" value="C1.5.6:_HAD__Beta-PGM__Phospha"/>
    <property type="match status" value="1"/>
</dbReference>
<dbReference type="SFLD" id="SFLDG01129">
    <property type="entry name" value="C1.5:_HAD__Beta-PGM__Phosphata"/>
    <property type="match status" value="1"/>
</dbReference>
<dbReference type="NCBIfam" id="TIGR01549">
    <property type="entry name" value="HAD-SF-IA-v1"/>
    <property type="match status" value="1"/>
</dbReference>
<keyword evidence="2" id="KW-1185">Reference proteome</keyword>
<dbReference type="AlphaFoldDB" id="A0A091BZP8"/>
<gene>
    <name evidence="1" type="ORF">TMU3MR103_2073</name>
</gene>
<organism evidence="1 2">
    <name type="scientific">Tetragenococcus muriaticus 3MR10-3</name>
    <dbReference type="NCBI Taxonomy" id="1302648"/>
    <lineage>
        <taxon>Bacteria</taxon>
        <taxon>Bacillati</taxon>
        <taxon>Bacillota</taxon>
        <taxon>Bacilli</taxon>
        <taxon>Lactobacillales</taxon>
        <taxon>Enterococcaceae</taxon>
        <taxon>Tetragenococcus</taxon>
    </lineage>
</organism>
<dbReference type="Gene3D" id="3.40.50.1000">
    <property type="entry name" value="HAD superfamily/HAD-like"/>
    <property type="match status" value="1"/>
</dbReference>
<name>A0A091BZP8_9ENTE</name>
<dbReference type="PANTHER" id="PTHR43434:SF1">
    <property type="entry name" value="PHOSPHOGLYCOLATE PHOSPHATASE"/>
    <property type="match status" value="1"/>
</dbReference>
<protein>
    <submittedName>
        <fullName evidence="1">Haloacid dehalogenase-like hydrolase</fullName>
        <ecNumber evidence="1">3.-.-.-</ecNumber>
        <ecNumber evidence="1">3.1.3.18</ecNumber>
    </submittedName>
</protein>
<dbReference type="Pfam" id="PF13419">
    <property type="entry name" value="HAD_2"/>
    <property type="match status" value="1"/>
</dbReference>
<dbReference type="InterPro" id="IPR006439">
    <property type="entry name" value="HAD-SF_hydro_IA"/>
</dbReference>
<proteinExistence type="predicted"/>
<dbReference type="RefSeq" id="WP_028790748.1">
    <property type="nucleotide sequence ID" value="NZ_JPVT01000230.1"/>
</dbReference>
<dbReference type="InterPro" id="IPR023198">
    <property type="entry name" value="PGP-like_dom2"/>
</dbReference>
<dbReference type="EC" id="3.1.3.18" evidence="1"/>
<dbReference type="GO" id="GO:0008967">
    <property type="term" value="F:phosphoglycolate phosphatase activity"/>
    <property type="evidence" value="ECO:0007669"/>
    <property type="project" value="UniProtKB-EC"/>
</dbReference>
<dbReference type="InterPro" id="IPR041492">
    <property type="entry name" value="HAD_2"/>
</dbReference>
<dbReference type="Proteomes" id="UP000029381">
    <property type="component" value="Unassembled WGS sequence"/>
</dbReference>
<comment type="caution">
    <text evidence="1">The sequence shown here is derived from an EMBL/GenBank/DDBJ whole genome shotgun (WGS) entry which is preliminary data.</text>
</comment>
<dbReference type="CDD" id="cd07505">
    <property type="entry name" value="HAD_BPGM-like"/>
    <property type="match status" value="1"/>
</dbReference>